<organism evidence="1 2">
    <name type="scientific">Herbaspirillum seropedicae (strain SmR1)</name>
    <dbReference type="NCBI Taxonomy" id="757424"/>
    <lineage>
        <taxon>Bacteria</taxon>
        <taxon>Pseudomonadati</taxon>
        <taxon>Pseudomonadota</taxon>
        <taxon>Betaproteobacteria</taxon>
        <taxon>Burkholderiales</taxon>
        <taxon>Oxalobacteraceae</taxon>
        <taxon>Herbaspirillum</taxon>
    </lineage>
</organism>
<reference evidence="1 2" key="1">
    <citation type="submission" date="2010-04" db="EMBL/GenBank/DDBJ databases">
        <title>The genome of Herbaspirillum seropedicae SmR1, an endophytic, nitrogen-fixing, plant-growth promoting beta-Proteobacteria.</title>
        <authorList>
            <person name="Pedrosa F.O."/>
            <person name="Monteiro R.A."/>
            <person name="Wassem R."/>
            <person name="Cruz L.M."/>
            <person name="Ayub R.A."/>
            <person name="Colauto N.B."/>
            <person name="Fernandez M.A."/>
            <person name="Fungaro M.H.P."/>
            <person name="Grisard E.C."/>
            <person name="Hungria M."/>
            <person name="Madeira H.M.F."/>
            <person name="Nodari R.O."/>
            <person name="Osaku C.A."/>
            <person name="Petzl-Erler M.L."/>
            <person name="Terenzi H."/>
            <person name="Vieira L.G.E."/>
            <person name="Almeida M.I.M."/>
            <person name="Alves L.R."/>
            <person name="Arantes O.M.N."/>
            <person name="Balsanelli E."/>
            <person name="Barcellos F.G."/>
            <person name="Baura V.A."/>
            <person name="Binde D.R."/>
            <person name="Campo R.J."/>
            <person name="Chubatsu L.S."/>
            <person name="Chueire L.M.O."/>
            <person name="Ciferri R.R."/>
            <person name="Correa L.C."/>
            <person name="da Conceicao Silva J.L."/>
            <person name="Dabul A.N.G."/>
            <person name="Dambros B.P."/>
            <person name="Faoro H."/>
            <person name="Favetti A."/>
            <person name="Friedermann G."/>
            <person name="Furlaneto M.C."/>
            <person name="Gasques L.S."/>
            <person name="Gimenes C.C.T."/>
            <person name="Gioppo N.M.R."/>
            <person name="Glienke-Blanco C."/>
            <person name="Godoy L.P."/>
            <person name="Guerra M.P."/>
            <person name="Karp S."/>
            <person name="Kava-Cordeiro V."/>
            <person name="Margarido V.P."/>
            <person name="Mathioni S.M."/>
            <person name="Menck-Soares M.A."/>
            <person name="Murace N.K."/>
            <person name="Nicolas M.F."/>
            <person name="Oliveira C.E.C."/>
            <person name="Pagnan N.A.B."/>
            <person name="Pamphile J.A."/>
            <person name="Patussi E.V."/>
            <person name="Pereira L.F.P."/>
            <person name="Pereira-Ferrari L."/>
            <person name="Pinto F.G.S."/>
            <person name="Precoma C."/>
            <person name="Prioli A.J."/>
            <person name="Prioli S.M.A.P."/>
            <person name="Raittz R.T."/>
            <person name="Ramos H.J.O."/>
            <person name="Ribeiro E.M.S.F."/>
            <person name="Rigo L.U."/>
            <person name="Rocha C.L.M.S.C."/>
            <person name="Rocha S.N."/>
            <person name="Santos K."/>
            <person name="Satori D."/>
            <person name="Silva A.G."/>
            <person name="Simao R.C.G."/>
            <person name="Soares M.A.M."/>
            <person name="Souza E.M."/>
            <person name="Steffens M.B.R."/>
            <person name="Steindel M."/>
            <person name="Tadra-Sfeir M.Z."/>
            <person name="Takahashi E.K."/>
            <person name="Torres R.A."/>
            <person name="Valle J.S."/>
            <person name="Vernal J.I."/>
            <person name="Vilas-Boas L.A."/>
            <person name="Watanabe M.A.E."/>
            <person name="Weiss V.A."/>
            <person name="Yates M.A."/>
            <person name="Souza E.M."/>
        </authorList>
    </citation>
    <scope>NUCLEOTIDE SEQUENCE [LARGE SCALE GENOMIC DNA]</scope>
    <source>
        <strain evidence="1 2">SmR1</strain>
    </source>
</reference>
<evidence type="ECO:0000313" key="1">
    <source>
        <dbReference type="EMBL" id="ADJ63105.1"/>
    </source>
</evidence>
<dbReference type="AlphaFoldDB" id="D8IQ59"/>
<keyword evidence="2" id="KW-1185">Reference proteome</keyword>
<gene>
    <name evidence="1" type="ordered locus">Hsero_1592</name>
</gene>
<dbReference type="HOGENOM" id="CLU_3200693_0_0_4"/>
<dbReference type="Proteomes" id="UP000000329">
    <property type="component" value="Chromosome"/>
</dbReference>
<dbReference type="STRING" id="757424.Hsero_1592"/>
<dbReference type="KEGG" id="hse:Hsero_1592"/>
<sequence length="45" mass="4903">MGAALETAGKLPLSVVIMAALLPCWHSCCCRLGRWICPHRPGVRQ</sequence>
<dbReference type="EMBL" id="CP002039">
    <property type="protein sequence ID" value="ADJ63105.1"/>
    <property type="molecule type" value="Genomic_DNA"/>
</dbReference>
<proteinExistence type="predicted"/>
<protein>
    <submittedName>
        <fullName evidence="1">Uncharacterized protein</fullName>
    </submittedName>
</protein>
<evidence type="ECO:0000313" key="2">
    <source>
        <dbReference type="Proteomes" id="UP000000329"/>
    </source>
</evidence>
<name>D8IQ59_HERSS</name>
<accession>D8IQ59</accession>